<feature type="region of interest" description="Disordered" evidence="1">
    <location>
        <begin position="227"/>
        <end position="263"/>
    </location>
</feature>
<dbReference type="Proteomes" id="UP000290288">
    <property type="component" value="Unassembled WGS sequence"/>
</dbReference>
<feature type="compositionally biased region" description="Pro residues" evidence="1">
    <location>
        <begin position="180"/>
        <end position="196"/>
    </location>
</feature>
<feature type="compositionally biased region" description="Polar residues" evidence="1">
    <location>
        <begin position="129"/>
        <end position="153"/>
    </location>
</feature>
<feature type="region of interest" description="Disordered" evidence="1">
    <location>
        <begin position="119"/>
        <end position="197"/>
    </location>
</feature>
<dbReference type="OrthoDB" id="10672924at2759"/>
<dbReference type="EMBL" id="SDEE01000021">
    <property type="protein sequence ID" value="RXW24348.1"/>
    <property type="molecule type" value="Genomic_DNA"/>
</dbReference>
<keyword evidence="3" id="KW-1185">Reference proteome</keyword>
<feature type="compositionally biased region" description="Basic and acidic residues" evidence="1">
    <location>
        <begin position="356"/>
        <end position="372"/>
    </location>
</feature>
<reference evidence="2 3" key="1">
    <citation type="submission" date="2019-01" db="EMBL/GenBank/DDBJ databases">
        <title>Draft genome sequence of Psathyrella aberdarensis IHI B618.</title>
        <authorList>
            <person name="Buettner E."/>
            <person name="Kellner H."/>
        </authorList>
    </citation>
    <scope>NUCLEOTIDE SEQUENCE [LARGE SCALE GENOMIC DNA]</scope>
    <source>
        <strain evidence="2 3">IHI B618</strain>
    </source>
</reference>
<feature type="region of interest" description="Disordered" evidence="1">
    <location>
        <begin position="285"/>
        <end position="452"/>
    </location>
</feature>
<sequence length="488" mass="54103">MPISTRRSSDALSMATHEALSKLEETLKRTEERETRLQRAFDQAQVDLRSTLRRLQNEAEENIRGLQTKADEVRTEKANLQEQIRLIKEEGRRRELDQMKEKERELRKRIEVLVEELKVEEEERERESGNSQQHTQPEPSGSASTAQQETLTSAARGPGRARGPKNNRAAPVQPAVTARPPLPTPPPFSPSPPPAPVDATIWEQMTIPYTICGECKKRGVDCYRSIEHHRSRPPQPPTSSLVASVSSSSRTQATHTAAARTRSQTLTRCLECKAHHRRCFTIEIPVPRPIPTPRPGPFSKATRDTINKSRKTKRKPNRDPVRDGAGAGPGAVGGSAERRRRQEPDSVATAKRRRLALIEEALKGRENRRDFAQELSVVPPGGQDDVEMDSVDAESGQRRQAASQLETIPDPQPPPPHTSGASTAPRGSTSTKAASSSTRSMNNATPEGEAEWREALKNARKVAHAAVSMERRLVDLSVKYFGEGHETG</sequence>
<gene>
    <name evidence="2" type="ORF">EST38_g1540</name>
</gene>
<evidence type="ECO:0000313" key="3">
    <source>
        <dbReference type="Proteomes" id="UP000290288"/>
    </source>
</evidence>
<dbReference type="AlphaFoldDB" id="A0A4V1Q549"/>
<name>A0A4V1Q549_9AGAR</name>
<feature type="compositionally biased region" description="Low complexity" evidence="1">
    <location>
        <begin position="428"/>
        <end position="440"/>
    </location>
</feature>
<feature type="compositionally biased region" description="Pro residues" evidence="1">
    <location>
        <begin position="286"/>
        <end position="296"/>
    </location>
</feature>
<feature type="region of interest" description="Disordered" evidence="1">
    <location>
        <begin position="89"/>
        <end position="108"/>
    </location>
</feature>
<evidence type="ECO:0000256" key="1">
    <source>
        <dbReference type="SAM" id="MobiDB-lite"/>
    </source>
</evidence>
<organism evidence="2 3">
    <name type="scientific">Candolleomyces aberdarensis</name>
    <dbReference type="NCBI Taxonomy" id="2316362"/>
    <lineage>
        <taxon>Eukaryota</taxon>
        <taxon>Fungi</taxon>
        <taxon>Dikarya</taxon>
        <taxon>Basidiomycota</taxon>
        <taxon>Agaricomycotina</taxon>
        <taxon>Agaricomycetes</taxon>
        <taxon>Agaricomycetidae</taxon>
        <taxon>Agaricales</taxon>
        <taxon>Agaricineae</taxon>
        <taxon>Psathyrellaceae</taxon>
        <taxon>Candolleomyces</taxon>
    </lineage>
</organism>
<proteinExistence type="predicted"/>
<feature type="compositionally biased region" description="Low complexity" evidence="1">
    <location>
        <begin position="239"/>
        <end position="263"/>
    </location>
</feature>
<evidence type="ECO:0000313" key="2">
    <source>
        <dbReference type="EMBL" id="RXW24348.1"/>
    </source>
</evidence>
<accession>A0A4V1Q549</accession>
<comment type="caution">
    <text evidence="2">The sequence shown here is derived from an EMBL/GenBank/DDBJ whole genome shotgun (WGS) entry which is preliminary data.</text>
</comment>
<protein>
    <submittedName>
        <fullName evidence="2">Uncharacterized protein</fullName>
    </submittedName>
</protein>